<dbReference type="SMART" id="SM00849">
    <property type="entry name" value="Lactamase_B"/>
    <property type="match status" value="1"/>
</dbReference>
<evidence type="ECO:0000259" key="2">
    <source>
        <dbReference type="SMART" id="SM00849"/>
    </source>
</evidence>
<dbReference type="InterPro" id="IPR050855">
    <property type="entry name" value="NDM-1-like"/>
</dbReference>
<dbReference type="PANTHER" id="PTHR42951">
    <property type="entry name" value="METALLO-BETA-LACTAMASE DOMAIN-CONTAINING"/>
    <property type="match status" value="1"/>
</dbReference>
<protein>
    <submittedName>
        <fullName evidence="3">Glyoxylase-like metal-dependent hydrolase (Beta-lactamase superfamily II)</fullName>
    </submittedName>
</protein>
<feature type="domain" description="Metallo-beta-lactamase" evidence="2">
    <location>
        <begin position="22"/>
        <end position="202"/>
    </location>
</feature>
<dbReference type="EMBL" id="JACHEO010000003">
    <property type="protein sequence ID" value="MBB5347211.1"/>
    <property type="molecule type" value="Genomic_DNA"/>
</dbReference>
<reference evidence="3 4" key="1">
    <citation type="submission" date="2020-08" db="EMBL/GenBank/DDBJ databases">
        <title>Genomic Encyclopedia of Type Strains, Phase IV (KMG-IV): sequencing the most valuable type-strain genomes for metagenomic binning, comparative biology and taxonomic classification.</title>
        <authorList>
            <person name="Goeker M."/>
        </authorList>
    </citation>
    <scope>NUCLEOTIDE SEQUENCE [LARGE SCALE GENOMIC DNA]</scope>
    <source>
        <strain evidence="3 4">DSM 28570</strain>
    </source>
</reference>
<gene>
    <name evidence="3" type="ORF">HNQ81_000924</name>
</gene>
<accession>A0A840V225</accession>
<dbReference type="Pfam" id="PF00753">
    <property type="entry name" value="Lactamase_B"/>
    <property type="match status" value="1"/>
</dbReference>
<keyword evidence="3" id="KW-0378">Hydrolase</keyword>
<dbReference type="RefSeq" id="WP_183348767.1">
    <property type="nucleotide sequence ID" value="NZ_JACHEO010000003.1"/>
</dbReference>
<proteinExistence type="inferred from homology"/>
<dbReference type="SUPFAM" id="SSF56281">
    <property type="entry name" value="Metallo-hydrolase/oxidoreductase"/>
    <property type="match status" value="1"/>
</dbReference>
<dbReference type="Proteomes" id="UP000539642">
    <property type="component" value="Unassembled WGS sequence"/>
</dbReference>
<evidence type="ECO:0000313" key="3">
    <source>
        <dbReference type="EMBL" id="MBB5347211.1"/>
    </source>
</evidence>
<comment type="caution">
    <text evidence="3">The sequence shown here is derived from an EMBL/GenBank/DDBJ whole genome shotgun (WGS) entry which is preliminary data.</text>
</comment>
<dbReference type="AlphaFoldDB" id="A0A840V225"/>
<name>A0A840V225_9BACT</name>
<dbReference type="Gene3D" id="3.60.15.10">
    <property type="entry name" value="Ribonuclease Z/Hydroxyacylglutathione hydrolase-like"/>
    <property type="match status" value="1"/>
</dbReference>
<dbReference type="InterPro" id="IPR036866">
    <property type="entry name" value="RibonucZ/Hydroxyglut_hydro"/>
</dbReference>
<keyword evidence="4" id="KW-1185">Reference proteome</keyword>
<dbReference type="PANTHER" id="PTHR42951:SF4">
    <property type="entry name" value="ACYL-COENZYME A THIOESTERASE MBLAC2"/>
    <property type="match status" value="1"/>
</dbReference>
<sequence>MTTLYQFNRRIVLTEVDFPDFLVRGAAIFGTEAVVIWDTLTHPDDLQPLLPLLNDRRRIVVYSHADWDHAWGTAAVAGAGLSVVGHRLCRRRFDADVPTTLEQRRIEEPGRWDAVRLLPPDEVFDEQMVLDLGGLSLELRALPGHTPDSIVGLIPEHRLLLMGDTVETPLPCIPPGCRLNRWQSELERWLADPRVTTVVPAHGPWGGKEIIRRTLDYLEDLGAGRPPMNLGDLTPFYHQTHADNLQHCHPAISANTDNQ</sequence>
<dbReference type="GO" id="GO:0017001">
    <property type="term" value="P:antibiotic catabolic process"/>
    <property type="evidence" value="ECO:0007669"/>
    <property type="project" value="UniProtKB-ARBA"/>
</dbReference>
<organism evidence="3 4">
    <name type="scientific">Desulfoprunum benzoelyticum</name>
    <dbReference type="NCBI Taxonomy" id="1506996"/>
    <lineage>
        <taxon>Bacteria</taxon>
        <taxon>Pseudomonadati</taxon>
        <taxon>Thermodesulfobacteriota</taxon>
        <taxon>Desulfobulbia</taxon>
        <taxon>Desulfobulbales</taxon>
        <taxon>Desulfobulbaceae</taxon>
        <taxon>Desulfoprunum</taxon>
    </lineage>
</organism>
<evidence type="ECO:0000256" key="1">
    <source>
        <dbReference type="ARBA" id="ARBA00005250"/>
    </source>
</evidence>
<comment type="similarity">
    <text evidence="1">Belongs to the metallo-beta-lactamase superfamily. Class-B beta-lactamase family.</text>
</comment>
<dbReference type="InterPro" id="IPR001279">
    <property type="entry name" value="Metallo-B-lactamas"/>
</dbReference>
<dbReference type="GO" id="GO:0016787">
    <property type="term" value="F:hydrolase activity"/>
    <property type="evidence" value="ECO:0007669"/>
    <property type="project" value="UniProtKB-KW"/>
</dbReference>
<evidence type="ECO:0000313" key="4">
    <source>
        <dbReference type="Proteomes" id="UP000539642"/>
    </source>
</evidence>